<comment type="caution">
    <text evidence="1">The sequence shown here is derived from an EMBL/GenBank/DDBJ whole genome shotgun (WGS) entry which is preliminary data.</text>
</comment>
<reference evidence="2" key="1">
    <citation type="journal article" date="2019" name="Int. J. Syst. Evol. Microbiol.">
        <title>The Global Catalogue of Microorganisms (GCM) 10K type strain sequencing project: providing services to taxonomists for standard genome sequencing and annotation.</title>
        <authorList>
            <consortium name="The Broad Institute Genomics Platform"/>
            <consortium name="The Broad Institute Genome Sequencing Center for Infectious Disease"/>
            <person name="Wu L."/>
            <person name="Ma J."/>
        </authorList>
    </citation>
    <scope>NUCLEOTIDE SEQUENCE [LARGE SCALE GENOMIC DNA]</scope>
    <source>
        <strain evidence="2">CCUG 56754</strain>
    </source>
</reference>
<organism evidence="1 2">
    <name type="scientific">Virgibacillus byunsanensis</name>
    <dbReference type="NCBI Taxonomy" id="570945"/>
    <lineage>
        <taxon>Bacteria</taxon>
        <taxon>Bacillati</taxon>
        <taxon>Bacillota</taxon>
        <taxon>Bacilli</taxon>
        <taxon>Bacillales</taxon>
        <taxon>Bacillaceae</taxon>
        <taxon>Virgibacillus</taxon>
    </lineage>
</organism>
<name>A0ABW3LLS9_9BACI</name>
<dbReference type="Proteomes" id="UP001597040">
    <property type="component" value="Unassembled WGS sequence"/>
</dbReference>
<sequence length="416" mass="47275">MERYWKLISIVSVAVLTIGTFYIHSVIAAEDYPEFVITTKSGDEELINSLTLRGDYGEGSRNRFVGETLQLSNEGTNYASEASFVDRWIGVMYQNEELKRLQEDYRNFMRGKSDISAIYEDQDNVIYANAHATVVNSSDFSFDVATLDKNDNSTTSFELKVPDLKYGYVYVEDVQLVDENIKIITRNYPKYQSGPNTEFHAYTIDVSEQKIVSDEVIMAVEENNNNRHSSINAVQQSNTTGSSNYIIFTKEVIEEAQHGDGTYTAEVIENEVIVYNIETGEQEELELPVKISGAVPENQRAAINGSTVYFNELNQEGLMITGYSLESKEIETKQTFDLEKKDNDRGMEQPLIKITEGKVFIVNRYKDLDTEATIVVAEIESGETLFEGKIEMKYPTPDQSDYSLYFYDMEIAGDHH</sequence>
<protein>
    <recommendedName>
        <fullName evidence="3">HlyD family secretion protein</fullName>
    </recommendedName>
</protein>
<evidence type="ECO:0008006" key="3">
    <source>
        <dbReference type="Google" id="ProtNLM"/>
    </source>
</evidence>
<dbReference type="RefSeq" id="WP_390361016.1">
    <property type="nucleotide sequence ID" value="NZ_JBHTKJ010000016.1"/>
</dbReference>
<keyword evidence="2" id="KW-1185">Reference proteome</keyword>
<dbReference type="EMBL" id="JBHTKJ010000016">
    <property type="protein sequence ID" value="MFD1038229.1"/>
    <property type="molecule type" value="Genomic_DNA"/>
</dbReference>
<evidence type="ECO:0000313" key="2">
    <source>
        <dbReference type="Proteomes" id="UP001597040"/>
    </source>
</evidence>
<accession>A0ABW3LLS9</accession>
<gene>
    <name evidence="1" type="ORF">ACFQ3N_07370</name>
</gene>
<evidence type="ECO:0000313" key="1">
    <source>
        <dbReference type="EMBL" id="MFD1038229.1"/>
    </source>
</evidence>
<proteinExistence type="predicted"/>